<keyword evidence="1" id="KW-0695">RNA-directed DNA polymerase</keyword>
<dbReference type="GO" id="GO:0031012">
    <property type="term" value="C:extracellular matrix"/>
    <property type="evidence" value="ECO:0007669"/>
    <property type="project" value="TreeGrafter"/>
</dbReference>
<reference evidence="1 2" key="1">
    <citation type="submission" date="2019-08" db="EMBL/GenBank/DDBJ databases">
        <title>Whole genome of Aphis craccivora.</title>
        <authorList>
            <person name="Voronova N.V."/>
            <person name="Shulinski R.S."/>
            <person name="Bandarenka Y.V."/>
            <person name="Zhorov D.G."/>
            <person name="Warner D."/>
        </authorList>
    </citation>
    <scope>NUCLEOTIDE SEQUENCE [LARGE SCALE GENOMIC DNA]</scope>
    <source>
        <strain evidence="1">180601</strain>
        <tissue evidence="1">Whole Body</tissue>
    </source>
</reference>
<keyword evidence="2" id="KW-1185">Reference proteome</keyword>
<evidence type="ECO:0000313" key="1">
    <source>
        <dbReference type="EMBL" id="KAF0718161.1"/>
    </source>
</evidence>
<name>A0A6G0W133_APHCR</name>
<organism evidence="1 2">
    <name type="scientific">Aphis craccivora</name>
    <name type="common">Cowpea aphid</name>
    <dbReference type="NCBI Taxonomy" id="307492"/>
    <lineage>
        <taxon>Eukaryota</taxon>
        <taxon>Metazoa</taxon>
        <taxon>Ecdysozoa</taxon>
        <taxon>Arthropoda</taxon>
        <taxon>Hexapoda</taxon>
        <taxon>Insecta</taxon>
        <taxon>Pterygota</taxon>
        <taxon>Neoptera</taxon>
        <taxon>Paraneoptera</taxon>
        <taxon>Hemiptera</taxon>
        <taxon>Sternorrhyncha</taxon>
        <taxon>Aphidomorpha</taxon>
        <taxon>Aphidoidea</taxon>
        <taxon>Aphididae</taxon>
        <taxon>Aphidini</taxon>
        <taxon>Aphis</taxon>
        <taxon>Aphis</taxon>
    </lineage>
</organism>
<dbReference type="GO" id="GO:0003964">
    <property type="term" value="F:RNA-directed DNA polymerase activity"/>
    <property type="evidence" value="ECO:0007669"/>
    <property type="project" value="UniProtKB-KW"/>
</dbReference>
<dbReference type="OrthoDB" id="6630711at2759"/>
<keyword evidence="1" id="KW-0548">Nucleotidyltransferase</keyword>
<dbReference type="AlphaFoldDB" id="A0A6G0W133"/>
<dbReference type="PANTHER" id="PTHR33395">
    <property type="entry name" value="TRANSCRIPTASE, PUTATIVE-RELATED-RELATED"/>
    <property type="match status" value="1"/>
</dbReference>
<dbReference type="Proteomes" id="UP000478052">
    <property type="component" value="Unassembled WGS sequence"/>
</dbReference>
<dbReference type="GO" id="GO:0061343">
    <property type="term" value="P:cell adhesion involved in heart morphogenesis"/>
    <property type="evidence" value="ECO:0007669"/>
    <property type="project" value="TreeGrafter"/>
</dbReference>
<keyword evidence="1" id="KW-0808">Transferase</keyword>
<protein>
    <submittedName>
        <fullName evidence="1">RNA-directed DNA polymerase from mobile element jockey</fullName>
    </submittedName>
</protein>
<proteinExistence type="predicted"/>
<dbReference type="PANTHER" id="PTHR33395:SF22">
    <property type="entry name" value="REVERSE TRANSCRIPTASE DOMAIN-CONTAINING PROTEIN"/>
    <property type="match status" value="1"/>
</dbReference>
<dbReference type="GO" id="GO:0007508">
    <property type="term" value="P:larval heart development"/>
    <property type="evidence" value="ECO:0007669"/>
    <property type="project" value="TreeGrafter"/>
</dbReference>
<evidence type="ECO:0000313" key="2">
    <source>
        <dbReference type="Proteomes" id="UP000478052"/>
    </source>
</evidence>
<comment type="caution">
    <text evidence="1">The sequence shown here is derived from an EMBL/GenBank/DDBJ whole genome shotgun (WGS) entry which is preliminary data.</text>
</comment>
<gene>
    <name evidence="1" type="ORF">FWK35_00026426</name>
</gene>
<dbReference type="EMBL" id="VUJU01009712">
    <property type="protein sequence ID" value="KAF0718161.1"/>
    <property type="molecule type" value="Genomic_DNA"/>
</dbReference>
<sequence length="369" mass="41868">MSTVENLLSIYSDHLLIFCGDFNLPNVSWSNDNHGLIYSSTSGYLINCHPETFAANNFFQINDIFNKSGSLLDLIFVNLIQYKVKAALVPVVPEDRYQTALSIDFIPVTNIPQIDSSHCYINFRKANYPIINAFLLSFNCLETFSNLDVTSAEYALFDALHLSILRHVPNSTCKPDNYQNISFLRAKYKHLSKQCYKNFINSTEETFCANPSKFWDFVRKNKTGQSITQDSHAQWSNDNYKTELSQSLTHDLPSNCSFDILDVEKGLSRLKGNNSICPDGISGDFLFSIRSSICFPLWLLFRKSLDSGLYPEILKLSSITPIFKSGDISNVAKVVYICMFCALSSREITKFQADLVRTNFFALPCNTDF</sequence>
<accession>A0A6G0W133</accession>